<name>A0A7R7YJT6_THETH</name>
<dbReference type="AlphaFoldDB" id="A0A7R7YJT6"/>
<keyword evidence="2" id="KW-0614">Plasmid</keyword>
<gene>
    <name evidence="2" type="ORF">TthHB5018_c25790</name>
</gene>
<dbReference type="EMBL" id="AP024272">
    <property type="protein sequence ID" value="BCP67645.1"/>
    <property type="molecule type" value="Genomic_DNA"/>
</dbReference>
<organism evidence="2 3">
    <name type="scientific">Thermus thermophilus</name>
    <dbReference type="NCBI Taxonomy" id="274"/>
    <lineage>
        <taxon>Bacteria</taxon>
        <taxon>Thermotogati</taxon>
        <taxon>Deinococcota</taxon>
        <taxon>Deinococci</taxon>
        <taxon>Thermales</taxon>
        <taxon>Thermaceae</taxon>
        <taxon>Thermus</taxon>
    </lineage>
</organism>
<accession>A0A7R7YJT6</accession>
<evidence type="ECO:0000256" key="1">
    <source>
        <dbReference type="SAM" id="MobiDB-lite"/>
    </source>
</evidence>
<evidence type="ECO:0000313" key="3">
    <source>
        <dbReference type="Proteomes" id="UP000596099"/>
    </source>
</evidence>
<protein>
    <submittedName>
        <fullName evidence="2">Uncharacterized protein</fullName>
    </submittedName>
</protein>
<sequence length="81" mass="9172">MGWSKFGAALHPRKYYDPSDPEYGAVPEDERVQVLQGCQTFKDTPEGRRCLALAETPTGLVPTLKTLLMIDPMFQRGRQYP</sequence>
<geneLocation type="plasmid" evidence="2 3">
    <name>pHB5018c</name>
</geneLocation>
<reference evidence="3" key="1">
    <citation type="submission" date="2021-01" db="EMBL/GenBank/DDBJ databases">
        <title>Complete Genome Sequence of Thermus thermophilus Strain HB5018, Isolated from Mine Onsen Hot Spring.</title>
        <authorList>
            <person name="Miyazaki K."/>
            <person name="Moriya T."/>
            <person name="Nemoto N."/>
            <person name="Oshima T."/>
            <person name="Yura K."/>
            <person name="Bessho Y."/>
        </authorList>
    </citation>
    <scope>NUCLEOTIDE SEQUENCE [LARGE SCALE GENOMIC DNA]</scope>
    <source>
        <strain evidence="3">HB5018</strain>
        <plasmid evidence="3">pHB5018c</plasmid>
    </source>
</reference>
<dbReference type="Proteomes" id="UP000596099">
    <property type="component" value="Plasmid pHB5018c"/>
</dbReference>
<evidence type="ECO:0000313" key="2">
    <source>
        <dbReference type="EMBL" id="BCP67645.1"/>
    </source>
</evidence>
<proteinExistence type="predicted"/>
<feature type="region of interest" description="Disordered" evidence="1">
    <location>
        <begin position="1"/>
        <end position="23"/>
    </location>
</feature>